<protein>
    <submittedName>
        <fullName evidence="2">F-box/LRR-repeat protein 13</fullName>
    </submittedName>
</protein>
<dbReference type="InterPro" id="IPR032675">
    <property type="entry name" value="LRR_dom_sf"/>
</dbReference>
<dbReference type="Proteomes" id="UP000257109">
    <property type="component" value="Unassembled WGS sequence"/>
</dbReference>
<gene>
    <name evidence="2" type="primary">FBL13</name>
    <name evidence="2" type="ORF">CR513_62602</name>
</gene>
<feature type="domain" description="F-box" evidence="1">
    <location>
        <begin position="17"/>
        <end position="70"/>
    </location>
</feature>
<dbReference type="Gene3D" id="3.80.10.10">
    <property type="entry name" value="Ribonuclease Inhibitor"/>
    <property type="match status" value="1"/>
</dbReference>
<dbReference type="AlphaFoldDB" id="A0A371DZX7"/>
<feature type="non-terminal residue" evidence="2">
    <location>
        <position position="1"/>
    </location>
</feature>
<evidence type="ECO:0000259" key="1">
    <source>
        <dbReference type="PROSITE" id="PS50181"/>
    </source>
</evidence>
<name>A0A371DZX7_MUCPR</name>
<evidence type="ECO:0000313" key="3">
    <source>
        <dbReference type="Proteomes" id="UP000257109"/>
    </source>
</evidence>
<dbReference type="SUPFAM" id="SSF81383">
    <property type="entry name" value="F-box domain"/>
    <property type="match status" value="1"/>
</dbReference>
<accession>A0A371DZX7</accession>
<dbReference type="InterPro" id="IPR001810">
    <property type="entry name" value="F-box_dom"/>
</dbReference>
<dbReference type="SUPFAM" id="SSF52058">
    <property type="entry name" value="L domain-like"/>
    <property type="match status" value="1"/>
</dbReference>
<evidence type="ECO:0000313" key="2">
    <source>
        <dbReference type="EMBL" id="RDX58105.1"/>
    </source>
</evidence>
<comment type="caution">
    <text evidence="2">The sequence shown here is derived from an EMBL/GenBank/DDBJ whole genome shotgun (WGS) entry which is preliminary data.</text>
</comment>
<dbReference type="EMBL" id="QJKJ01017830">
    <property type="protein sequence ID" value="RDX58105.1"/>
    <property type="molecule type" value="Genomic_DNA"/>
</dbReference>
<reference evidence="2" key="1">
    <citation type="submission" date="2018-05" db="EMBL/GenBank/DDBJ databases">
        <title>Draft genome of Mucuna pruriens seed.</title>
        <authorList>
            <person name="Nnadi N.E."/>
            <person name="Vos R."/>
            <person name="Hasami M.H."/>
            <person name="Devisetty U.K."/>
            <person name="Aguiy J.C."/>
        </authorList>
    </citation>
    <scope>NUCLEOTIDE SEQUENCE [LARGE SCALE GENOMIC DNA]</scope>
    <source>
        <strain evidence="2">JCA_2017</strain>
    </source>
</reference>
<dbReference type="PANTHER" id="PTHR34145">
    <property type="entry name" value="OS02G0105600 PROTEIN"/>
    <property type="match status" value="1"/>
</dbReference>
<dbReference type="OrthoDB" id="1421814at2759"/>
<dbReference type="InterPro" id="IPR055357">
    <property type="entry name" value="LRR_At1g61320_AtMIF1"/>
</dbReference>
<sequence>MEKRMRDKGIEVSTNEKDRISALPEGIIHEILDRLTILDVVRTSVLSKQWKSFFVSFPCLNIDQQNFNRLSYHWFKNFVYLKVRSMSINEERLVINKFRLRMLYGYVSEAKEEIENCTRLVSKTSTINEFDFEIMDASVMASYFYWRELFHHIYNAKTLVVLRLSGLTVMQPSNRDIKFSHLEILRLENIKVKKESVIDWFFTSCSLIREVKLVNCHGLEHLKVCGNVGHLKVLEIGFCPRLESVEIHAPSLEKLVLSEIKRSREYRFCMGLTIDSETCESLRELTLCNSTIRGLTFTRIFSKCSNVESLVLDRCMHFFKIRIASHKLRKLVLKICFDLLVTDIEAPNLTSFTFCNYLPPGYYADSNHSSTSKCPIQYCEKISQLQECMLDFNQLLQSKIMWISLWFNKFRDSAGQKMVTIYPKNKRPYDVVVFEDLGLMAELSLMADVSEGARRTIITTMSFVDLADYVFGDCGNLLEKVLVISSTDKSLLYEA</sequence>
<dbReference type="PANTHER" id="PTHR34145:SF28">
    <property type="entry name" value="F-BOX DOMAIN-CONTAINING PROTEIN"/>
    <property type="match status" value="1"/>
</dbReference>
<organism evidence="2 3">
    <name type="scientific">Mucuna pruriens</name>
    <name type="common">Velvet bean</name>
    <name type="synonym">Dolichos pruriens</name>
    <dbReference type="NCBI Taxonomy" id="157652"/>
    <lineage>
        <taxon>Eukaryota</taxon>
        <taxon>Viridiplantae</taxon>
        <taxon>Streptophyta</taxon>
        <taxon>Embryophyta</taxon>
        <taxon>Tracheophyta</taxon>
        <taxon>Spermatophyta</taxon>
        <taxon>Magnoliopsida</taxon>
        <taxon>eudicotyledons</taxon>
        <taxon>Gunneridae</taxon>
        <taxon>Pentapetalae</taxon>
        <taxon>rosids</taxon>
        <taxon>fabids</taxon>
        <taxon>Fabales</taxon>
        <taxon>Fabaceae</taxon>
        <taxon>Papilionoideae</taxon>
        <taxon>50 kb inversion clade</taxon>
        <taxon>NPAAA clade</taxon>
        <taxon>indigoferoid/millettioid clade</taxon>
        <taxon>Phaseoleae</taxon>
        <taxon>Mucuna</taxon>
    </lineage>
</organism>
<dbReference type="InterPro" id="IPR053772">
    <property type="entry name" value="At1g61320/At1g61330-like"/>
</dbReference>
<dbReference type="InterPro" id="IPR036047">
    <property type="entry name" value="F-box-like_dom_sf"/>
</dbReference>
<dbReference type="Pfam" id="PF23622">
    <property type="entry name" value="LRR_At1g61320_AtMIF1"/>
    <property type="match status" value="2"/>
</dbReference>
<keyword evidence="3" id="KW-1185">Reference proteome</keyword>
<proteinExistence type="predicted"/>
<dbReference type="SMART" id="SM00256">
    <property type="entry name" value="FBOX"/>
    <property type="match status" value="1"/>
</dbReference>
<dbReference type="PROSITE" id="PS50181">
    <property type="entry name" value="FBOX"/>
    <property type="match status" value="1"/>
</dbReference>
<dbReference type="Pfam" id="PF00646">
    <property type="entry name" value="F-box"/>
    <property type="match status" value="1"/>
</dbReference>